<protein>
    <recommendedName>
        <fullName evidence="3">TIGR04086 family membrane protein</fullName>
    </recommendedName>
</protein>
<dbReference type="InterPro" id="IPR023804">
    <property type="entry name" value="DUF3792_TM"/>
</dbReference>
<dbReference type="Pfam" id="PF12670">
    <property type="entry name" value="DUF3792"/>
    <property type="match status" value="1"/>
</dbReference>
<name>A0A6N2TJF1_9FIRM</name>
<dbReference type="InterPro" id="IPR036259">
    <property type="entry name" value="MFS_trans_sf"/>
</dbReference>
<evidence type="ECO:0008006" key="3">
    <source>
        <dbReference type="Google" id="ProtNLM"/>
    </source>
</evidence>
<feature type="transmembrane region" description="Helical" evidence="1">
    <location>
        <begin position="46"/>
        <end position="65"/>
    </location>
</feature>
<gene>
    <name evidence="2" type="ORF">CNLFYP112_00405</name>
</gene>
<organism evidence="2">
    <name type="scientific">[Clostridium] nexile</name>
    <dbReference type="NCBI Taxonomy" id="29361"/>
    <lineage>
        <taxon>Bacteria</taxon>
        <taxon>Bacillati</taxon>
        <taxon>Bacillota</taxon>
        <taxon>Clostridia</taxon>
        <taxon>Lachnospirales</taxon>
        <taxon>Lachnospiraceae</taxon>
        <taxon>Tyzzerella</taxon>
    </lineage>
</organism>
<evidence type="ECO:0000313" key="2">
    <source>
        <dbReference type="EMBL" id="VYT05984.1"/>
    </source>
</evidence>
<feature type="transmembrane region" description="Helical" evidence="1">
    <location>
        <begin position="102"/>
        <end position="123"/>
    </location>
</feature>
<proteinExistence type="predicted"/>
<keyword evidence="1" id="KW-0812">Transmembrane</keyword>
<dbReference type="AlphaFoldDB" id="A0A6N2TJF1"/>
<keyword evidence="1" id="KW-1133">Transmembrane helix</keyword>
<sequence length="124" mass="13640">MEKQVQKESKLIWILKSLLAAYLVTGILLVLLTFLLYQFELDEQKVTAGIVVIYVVSTFVGGLILGKLTKVKRFAWGLTLGVAYFVLLLLISLGIYRGIDGNWSNILTTFLMCAGGGMFGGMIS</sequence>
<dbReference type="SUPFAM" id="SSF103473">
    <property type="entry name" value="MFS general substrate transporter"/>
    <property type="match status" value="1"/>
</dbReference>
<dbReference type="NCBIfam" id="TIGR04086">
    <property type="entry name" value="TIGR04086_membr"/>
    <property type="match status" value="1"/>
</dbReference>
<accession>A0A6N2TJF1</accession>
<feature type="transmembrane region" description="Helical" evidence="1">
    <location>
        <begin position="74"/>
        <end position="96"/>
    </location>
</feature>
<reference evidence="2" key="1">
    <citation type="submission" date="2019-11" db="EMBL/GenBank/DDBJ databases">
        <authorList>
            <person name="Feng L."/>
        </authorList>
    </citation>
    <scope>NUCLEOTIDE SEQUENCE</scope>
    <source>
        <strain evidence="2">CnexileLFYP112</strain>
    </source>
</reference>
<dbReference type="EMBL" id="CACRTG010000012">
    <property type="protein sequence ID" value="VYT05984.1"/>
    <property type="molecule type" value="Genomic_DNA"/>
</dbReference>
<evidence type="ECO:0000256" key="1">
    <source>
        <dbReference type="SAM" id="Phobius"/>
    </source>
</evidence>
<feature type="transmembrane region" description="Helical" evidence="1">
    <location>
        <begin position="12"/>
        <end position="34"/>
    </location>
</feature>
<keyword evidence="1" id="KW-0472">Membrane</keyword>